<dbReference type="PANTHER" id="PTHR43162:SF1">
    <property type="entry name" value="PRESTALK A DIFFERENTIATION PROTEIN A"/>
    <property type="match status" value="1"/>
</dbReference>
<dbReference type="InterPro" id="IPR051604">
    <property type="entry name" value="Ergot_Alk_Oxidoreductase"/>
</dbReference>
<keyword evidence="3" id="KW-1185">Reference proteome</keyword>
<dbReference type="Gene3D" id="3.40.50.720">
    <property type="entry name" value="NAD(P)-binding Rossmann-like Domain"/>
    <property type="match status" value="1"/>
</dbReference>
<organism evidence="2 3">
    <name type="scientific">Maribacter cobaltidurans</name>
    <dbReference type="NCBI Taxonomy" id="1178778"/>
    <lineage>
        <taxon>Bacteria</taxon>
        <taxon>Pseudomonadati</taxon>
        <taxon>Bacteroidota</taxon>
        <taxon>Flavobacteriia</taxon>
        <taxon>Flavobacteriales</taxon>
        <taxon>Flavobacteriaceae</taxon>
        <taxon>Maribacter</taxon>
    </lineage>
</organism>
<dbReference type="PANTHER" id="PTHR43162">
    <property type="match status" value="1"/>
</dbReference>
<gene>
    <name evidence="2" type="ORF">V1I91_18140</name>
</gene>
<accession>A0ABU7IYD5</accession>
<dbReference type="RefSeq" id="WP_272652683.1">
    <property type="nucleotide sequence ID" value="NZ_JAZDDG010000009.1"/>
</dbReference>
<dbReference type="Pfam" id="PF05368">
    <property type="entry name" value="NmrA"/>
    <property type="match status" value="1"/>
</dbReference>
<protein>
    <submittedName>
        <fullName evidence="2">NAD(P)H-binding protein</fullName>
    </submittedName>
</protein>
<dbReference type="SUPFAM" id="SSF51735">
    <property type="entry name" value="NAD(P)-binding Rossmann-fold domains"/>
    <property type="match status" value="1"/>
</dbReference>
<comment type="caution">
    <text evidence="2">The sequence shown here is derived from an EMBL/GenBank/DDBJ whole genome shotgun (WGS) entry which is preliminary data.</text>
</comment>
<dbReference type="InterPro" id="IPR008030">
    <property type="entry name" value="NmrA-like"/>
</dbReference>
<dbReference type="Gene3D" id="3.90.25.10">
    <property type="entry name" value="UDP-galactose 4-epimerase, domain 1"/>
    <property type="match status" value="1"/>
</dbReference>
<dbReference type="Proteomes" id="UP001356308">
    <property type="component" value="Unassembled WGS sequence"/>
</dbReference>
<sequence>MKKIVILGATGTVGSKISEILLKEGNDVIVMARHSDRLQKFKSMGAEIIIGDVNDVNTLTNAFKNADSAFLILPDNAKAENTRAYQRQVTSNYIEAIEKSGIKYIVNMSSLGSHMHEGNGIMGGTGEQEVRLNQLKDVNVLHIRSAYFMENFLRTIGLVKSKGINGTAADGDHAIPMVATQDVAKVAAARLSNLDFADKSVHAVMGPKDYTYREFNNIIGKAIGNPELPYVQIPVDQAKQVFLGNGFSEDFVDNLLGMAVAIKSGMMNYQKRDDSTTTPTTAEEFVNEVYLPIYNKQ</sequence>
<feature type="domain" description="NmrA-like" evidence="1">
    <location>
        <begin position="2"/>
        <end position="254"/>
    </location>
</feature>
<proteinExistence type="predicted"/>
<evidence type="ECO:0000313" key="3">
    <source>
        <dbReference type="Proteomes" id="UP001356308"/>
    </source>
</evidence>
<name>A0ABU7IYD5_9FLAO</name>
<dbReference type="InterPro" id="IPR036291">
    <property type="entry name" value="NAD(P)-bd_dom_sf"/>
</dbReference>
<dbReference type="EMBL" id="JAZDDG010000009">
    <property type="protein sequence ID" value="MEE1978004.1"/>
    <property type="molecule type" value="Genomic_DNA"/>
</dbReference>
<reference evidence="2 3" key="1">
    <citation type="submission" date="2024-01" db="EMBL/GenBank/DDBJ databases">
        <title>Maribacter spp. originated from different algae showed divergent polysaccharides utilization ability.</title>
        <authorList>
            <person name="Wang H."/>
            <person name="Wu Y."/>
        </authorList>
    </citation>
    <scope>NUCLEOTIDE SEQUENCE [LARGE SCALE GENOMIC DNA]</scope>
    <source>
        <strain evidence="2 3">PR1</strain>
    </source>
</reference>
<evidence type="ECO:0000313" key="2">
    <source>
        <dbReference type="EMBL" id="MEE1978004.1"/>
    </source>
</evidence>
<evidence type="ECO:0000259" key="1">
    <source>
        <dbReference type="Pfam" id="PF05368"/>
    </source>
</evidence>